<dbReference type="InterPro" id="IPR036397">
    <property type="entry name" value="RNaseH_sf"/>
</dbReference>
<reference evidence="2" key="1">
    <citation type="submission" date="2015-07" db="EMBL/GenBank/DDBJ databases">
        <title>The genome of Habropoda laboriosa.</title>
        <authorList>
            <person name="Pan H."/>
            <person name="Kapheim K."/>
        </authorList>
    </citation>
    <scope>NUCLEOTIDE SEQUENCE [LARGE SCALE GENOMIC DNA]</scope>
</reference>
<name>A0A0L7QJM6_9HYME</name>
<comment type="caution">
    <text evidence="1">The sequence shown here is derived from an EMBL/GenBank/DDBJ whole genome shotgun (WGS) entry which is preliminary data.</text>
</comment>
<dbReference type="EMBL" id="LHQN01034302">
    <property type="protein sequence ID" value="KOC58756.1"/>
    <property type="molecule type" value="Genomic_DNA"/>
</dbReference>
<sequence length="52" mass="6038">SLGWEILPHAAYSPDYYLIRSLQHHLTDSKFKTYDDVNNSTVNFILRNGINV</sequence>
<keyword evidence="2" id="KW-1185">Reference proteome</keyword>
<gene>
    <name evidence="1" type="ORF">WH47_00003</name>
</gene>
<dbReference type="Gene3D" id="3.30.420.10">
    <property type="entry name" value="Ribonuclease H-like superfamily/Ribonuclease H"/>
    <property type="match status" value="1"/>
</dbReference>
<dbReference type="Proteomes" id="UP000053825">
    <property type="component" value="Unassembled WGS sequence"/>
</dbReference>
<dbReference type="AlphaFoldDB" id="A0A0L7QJM6"/>
<dbReference type="GO" id="GO:0003676">
    <property type="term" value="F:nucleic acid binding"/>
    <property type="evidence" value="ECO:0007669"/>
    <property type="project" value="InterPro"/>
</dbReference>
<feature type="non-terminal residue" evidence="1">
    <location>
        <position position="1"/>
    </location>
</feature>
<organism evidence="1 2">
    <name type="scientific">Habropoda laboriosa</name>
    <dbReference type="NCBI Taxonomy" id="597456"/>
    <lineage>
        <taxon>Eukaryota</taxon>
        <taxon>Metazoa</taxon>
        <taxon>Ecdysozoa</taxon>
        <taxon>Arthropoda</taxon>
        <taxon>Hexapoda</taxon>
        <taxon>Insecta</taxon>
        <taxon>Pterygota</taxon>
        <taxon>Neoptera</taxon>
        <taxon>Endopterygota</taxon>
        <taxon>Hymenoptera</taxon>
        <taxon>Apocrita</taxon>
        <taxon>Aculeata</taxon>
        <taxon>Apoidea</taxon>
        <taxon>Anthophila</taxon>
        <taxon>Apidae</taxon>
        <taxon>Habropoda</taxon>
    </lineage>
</organism>
<proteinExistence type="predicted"/>
<protein>
    <recommendedName>
        <fullName evidence="3">Histone-lysine N-methyltransferase SETMAR</fullName>
    </recommendedName>
</protein>
<evidence type="ECO:0008006" key="3">
    <source>
        <dbReference type="Google" id="ProtNLM"/>
    </source>
</evidence>
<evidence type="ECO:0000313" key="1">
    <source>
        <dbReference type="EMBL" id="KOC58756.1"/>
    </source>
</evidence>
<accession>A0A0L7QJM6</accession>
<evidence type="ECO:0000313" key="2">
    <source>
        <dbReference type="Proteomes" id="UP000053825"/>
    </source>
</evidence>